<accession>A0ABD3M918</accession>
<evidence type="ECO:0000256" key="2">
    <source>
        <dbReference type="SAM" id="MobiDB-lite"/>
    </source>
</evidence>
<dbReference type="InterPro" id="IPR000719">
    <property type="entry name" value="Prot_kinase_dom"/>
</dbReference>
<dbReference type="GO" id="GO:0005524">
    <property type="term" value="F:ATP binding"/>
    <property type="evidence" value="ECO:0007669"/>
    <property type="project" value="UniProtKB-UniRule"/>
</dbReference>
<feature type="compositionally biased region" description="Low complexity" evidence="2">
    <location>
        <begin position="185"/>
        <end position="202"/>
    </location>
</feature>
<feature type="region of interest" description="Disordered" evidence="2">
    <location>
        <begin position="1"/>
        <end position="41"/>
    </location>
</feature>
<feature type="compositionally biased region" description="Low complexity" evidence="2">
    <location>
        <begin position="152"/>
        <end position="176"/>
    </location>
</feature>
<dbReference type="InterPro" id="IPR011009">
    <property type="entry name" value="Kinase-like_dom_sf"/>
</dbReference>
<keyword evidence="5" id="KW-1185">Reference proteome</keyword>
<dbReference type="SUPFAM" id="SSF56112">
    <property type="entry name" value="Protein kinase-like (PK-like)"/>
    <property type="match status" value="1"/>
</dbReference>
<sequence>MSKIPPKSNKGIGTDVPPNKGAGVGIGTGIGNGMTKKKWDDDLKERPTFKVALEIFSSRKSPNVVELRKTLASFIKEPPSDFFGSNKSTQAMAFATLVKEISKHTSNSNRDKTWNLNYVATRLSLILVLHEMEMEDQAVANQKNLPRENPQRTTRSGPKATTTTKTTTATNNGATKRATRSGPKASTTTKTTTATNNAPNETTVADTFRLAFGESGLLSTASCSLQAPPFCANTEKAAANNENNGANNNQKAAITTLHDAAAPNEISFEVEGLKREIARMRQELTEDRIERDRRRLEDDCKGLGTIDCHGNMTMGTRRQDLLNRIDQLKQKECNDEVCRFCLKELNDELKELTWQELDHFNALKLRDSLAFSNFKAGQMLNNQYLLTNIIGTGAFGKVWHAVDLHSCNGGPVAVKLIQPLEPTHEQYIMREIDILQRITHPNVAVFIANWTIAPNYHVLVLEHCGGGSLKLYLNKRK</sequence>
<dbReference type="AlphaFoldDB" id="A0ABD3M918"/>
<dbReference type="PANTHER" id="PTHR44329:SF214">
    <property type="entry name" value="PROTEIN KINASE DOMAIN-CONTAINING PROTEIN"/>
    <property type="match status" value="1"/>
</dbReference>
<feature type="domain" description="Protein kinase" evidence="3">
    <location>
        <begin position="384"/>
        <end position="477"/>
    </location>
</feature>
<feature type="region of interest" description="Disordered" evidence="2">
    <location>
        <begin position="140"/>
        <end position="202"/>
    </location>
</feature>
<evidence type="ECO:0000313" key="5">
    <source>
        <dbReference type="Proteomes" id="UP001530293"/>
    </source>
</evidence>
<dbReference type="PROSITE" id="PS50011">
    <property type="entry name" value="PROTEIN_KINASE_DOM"/>
    <property type="match status" value="1"/>
</dbReference>
<dbReference type="InterPro" id="IPR017441">
    <property type="entry name" value="Protein_kinase_ATP_BS"/>
</dbReference>
<dbReference type="Gene3D" id="1.10.510.10">
    <property type="entry name" value="Transferase(Phosphotransferase) domain 1"/>
    <property type="match status" value="1"/>
</dbReference>
<keyword evidence="1" id="KW-0547">Nucleotide-binding</keyword>
<reference evidence="4 5" key="1">
    <citation type="submission" date="2024-10" db="EMBL/GenBank/DDBJ databases">
        <title>Updated reference genomes for cyclostephanoid diatoms.</title>
        <authorList>
            <person name="Roberts W.R."/>
            <person name="Alverson A.J."/>
        </authorList>
    </citation>
    <scope>NUCLEOTIDE SEQUENCE [LARGE SCALE GENOMIC DNA]</scope>
    <source>
        <strain evidence="4 5">AJA232-27</strain>
    </source>
</reference>
<comment type="caution">
    <text evidence="4">The sequence shown here is derived from an EMBL/GenBank/DDBJ whole genome shotgun (WGS) entry which is preliminary data.</text>
</comment>
<keyword evidence="1" id="KW-0067">ATP-binding</keyword>
<evidence type="ECO:0000259" key="3">
    <source>
        <dbReference type="PROSITE" id="PS50011"/>
    </source>
</evidence>
<feature type="compositionally biased region" description="Gly residues" evidence="2">
    <location>
        <begin position="22"/>
        <end position="32"/>
    </location>
</feature>
<protein>
    <recommendedName>
        <fullName evidence="3">Protein kinase domain-containing protein</fullName>
    </recommendedName>
</protein>
<evidence type="ECO:0000256" key="1">
    <source>
        <dbReference type="PROSITE-ProRule" id="PRU10141"/>
    </source>
</evidence>
<organism evidence="4 5">
    <name type="scientific">Discostella pseudostelligera</name>
    <dbReference type="NCBI Taxonomy" id="259834"/>
    <lineage>
        <taxon>Eukaryota</taxon>
        <taxon>Sar</taxon>
        <taxon>Stramenopiles</taxon>
        <taxon>Ochrophyta</taxon>
        <taxon>Bacillariophyta</taxon>
        <taxon>Coscinodiscophyceae</taxon>
        <taxon>Thalassiosirophycidae</taxon>
        <taxon>Stephanodiscales</taxon>
        <taxon>Stephanodiscaceae</taxon>
        <taxon>Discostella</taxon>
    </lineage>
</organism>
<dbReference type="Proteomes" id="UP001530293">
    <property type="component" value="Unassembled WGS sequence"/>
</dbReference>
<proteinExistence type="predicted"/>
<evidence type="ECO:0000313" key="4">
    <source>
        <dbReference type="EMBL" id="KAL3757020.1"/>
    </source>
</evidence>
<gene>
    <name evidence="4" type="ORF">ACHAWU_005506</name>
</gene>
<dbReference type="PROSITE" id="PS00107">
    <property type="entry name" value="PROTEIN_KINASE_ATP"/>
    <property type="match status" value="1"/>
</dbReference>
<dbReference type="InterPro" id="IPR001245">
    <property type="entry name" value="Ser-Thr/Tyr_kinase_cat_dom"/>
</dbReference>
<dbReference type="PANTHER" id="PTHR44329">
    <property type="entry name" value="SERINE/THREONINE-PROTEIN KINASE TNNI3K-RELATED"/>
    <property type="match status" value="1"/>
</dbReference>
<name>A0ABD3M918_9STRA</name>
<feature type="binding site" evidence="1">
    <location>
        <position position="415"/>
    </location>
    <ligand>
        <name>ATP</name>
        <dbReference type="ChEBI" id="CHEBI:30616"/>
    </ligand>
</feature>
<dbReference type="InterPro" id="IPR051681">
    <property type="entry name" value="Ser/Thr_Kinases-Pseudokinases"/>
</dbReference>
<dbReference type="Pfam" id="PF07714">
    <property type="entry name" value="PK_Tyr_Ser-Thr"/>
    <property type="match status" value="1"/>
</dbReference>
<dbReference type="EMBL" id="JALLBG020000276">
    <property type="protein sequence ID" value="KAL3757020.1"/>
    <property type="molecule type" value="Genomic_DNA"/>
</dbReference>